<name>A0ACD4VSM5_9CAUL</name>
<reference evidence="1" key="1">
    <citation type="submission" date="2023-03" db="EMBL/GenBank/DDBJ databases">
        <title>Genome sequence of Brevundimonas nasdae SJTX8.</title>
        <authorList>
            <person name="Liang R."/>
        </authorList>
    </citation>
    <scope>NUCLEOTIDE SEQUENCE</scope>
    <source>
        <strain evidence="1">X8</strain>
    </source>
</reference>
<sequence>MMILPLIVLLMSFAVIAPAEDWDLVALTPDWVYAVDGDSIVGQGSSRTFDAIKMKSDGVYQKINLTADCSRFTIRITSDGPASGDPMLGGDDGMRTPLEPEIAALGRVCSNPVAPTNPRSTIDFPTFLRKAQELMEEAAANQAQNAP</sequence>
<gene>
    <name evidence="1" type="ORF">PZA08_04610</name>
</gene>
<protein>
    <submittedName>
        <fullName evidence="1">Uncharacterized protein</fullName>
    </submittedName>
</protein>
<evidence type="ECO:0000313" key="2">
    <source>
        <dbReference type="Proteomes" id="UP001302493"/>
    </source>
</evidence>
<dbReference type="EMBL" id="CP119180">
    <property type="protein sequence ID" value="WOB79455.1"/>
    <property type="molecule type" value="Genomic_DNA"/>
</dbReference>
<keyword evidence="2" id="KW-1185">Reference proteome</keyword>
<organism evidence="1 2">
    <name type="scientific">Brevundimonas nasdae</name>
    <dbReference type="NCBI Taxonomy" id="172043"/>
    <lineage>
        <taxon>Bacteria</taxon>
        <taxon>Pseudomonadati</taxon>
        <taxon>Pseudomonadota</taxon>
        <taxon>Alphaproteobacteria</taxon>
        <taxon>Caulobacterales</taxon>
        <taxon>Caulobacteraceae</taxon>
        <taxon>Brevundimonas</taxon>
    </lineage>
</organism>
<proteinExistence type="predicted"/>
<accession>A0ACD4VSM5</accession>
<evidence type="ECO:0000313" key="1">
    <source>
        <dbReference type="EMBL" id="WOB79455.1"/>
    </source>
</evidence>
<dbReference type="Proteomes" id="UP001302493">
    <property type="component" value="Chromosome"/>
</dbReference>